<organism evidence="1 2">
    <name type="scientific">Cynomolgus macaque cytomegalovirus strain Mauritius</name>
    <dbReference type="NCBI Taxonomy" id="1690255"/>
    <lineage>
        <taxon>Viruses</taxon>
        <taxon>Duplodnaviria</taxon>
        <taxon>Heunggongvirae</taxon>
        <taxon>Peploviricota</taxon>
        <taxon>Herviviricetes</taxon>
        <taxon>Herpesvirales</taxon>
        <taxon>Orthoherpesviridae</taxon>
        <taxon>Betaherpesvirinae</taxon>
        <taxon>Cytomegalovirus</taxon>
        <taxon>Cytomegalovirus macacinebeta3</taxon>
    </lineage>
</organism>
<dbReference type="InterPro" id="IPR019791">
    <property type="entry name" value="Haem_peroxidase_animal"/>
</dbReference>
<dbReference type="Gene3D" id="1.10.640.10">
    <property type="entry name" value="Haem peroxidase domain superfamily, animal type"/>
    <property type="match status" value="1"/>
</dbReference>
<accession>A0A0K1H0F2</accession>
<name>A0A0K1H0F2_9BETA</name>
<reference evidence="1 2" key="1">
    <citation type="journal article" date="2016" name="BMC Genomics">
        <title>A novel strain of cynomolgus macaque cytomegalovirus: implications for host-virus co-evolution.</title>
        <authorList>
            <person name="Russell J.N."/>
            <person name="Marsh A.K."/>
            <person name="Willer D.O."/>
            <person name="Ambagala A.P."/>
            <person name="Dzamba M."/>
            <person name="Chan J.K."/>
            <person name="Pilon R."/>
            <person name="Fournier J."/>
            <person name="Brudno M."/>
            <person name="Antony J.M."/>
            <person name="Sandstrom P."/>
            <person name="Evans B.J."/>
            <person name="MacDonald K.S."/>
        </authorList>
    </citation>
    <scope>NUCLEOTIDE SEQUENCE [LARGE SCALE GENOMIC DNA]</scope>
    <source>
        <strain evidence="1">Mauritius</strain>
    </source>
</reference>
<dbReference type="EMBL" id="KP796148">
    <property type="protein sequence ID" value="AKT72916.1"/>
    <property type="molecule type" value="Genomic_DNA"/>
</dbReference>
<dbReference type="GO" id="GO:0006979">
    <property type="term" value="P:response to oxidative stress"/>
    <property type="evidence" value="ECO:0007669"/>
    <property type="project" value="InterPro"/>
</dbReference>
<dbReference type="SUPFAM" id="SSF48113">
    <property type="entry name" value="Heme-dependent peroxidases"/>
    <property type="match status" value="1"/>
</dbReference>
<evidence type="ECO:0000313" key="1">
    <source>
        <dbReference type="EMBL" id="AKT72916.1"/>
    </source>
</evidence>
<gene>
    <name evidence="1" type="primary">CyCOX2B</name>
</gene>
<dbReference type="Proteomes" id="UP000118435">
    <property type="component" value="Segment"/>
</dbReference>
<dbReference type="GO" id="GO:0020037">
    <property type="term" value="F:heme binding"/>
    <property type="evidence" value="ECO:0007669"/>
    <property type="project" value="InterPro"/>
</dbReference>
<dbReference type="PROSITE" id="PS50292">
    <property type="entry name" value="PEROXIDASE_3"/>
    <property type="match status" value="1"/>
</dbReference>
<dbReference type="InterPro" id="IPR037120">
    <property type="entry name" value="Haem_peroxidase_sf_animal"/>
</dbReference>
<evidence type="ECO:0000313" key="2">
    <source>
        <dbReference type="Proteomes" id="UP000118435"/>
    </source>
</evidence>
<dbReference type="InterPro" id="IPR010255">
    <property type="entry name" value="Haem_peroxidase_sf"/>
</dbReference>
<dbReference type="GO" id="GO:0004601">
    <property type="term" value="F:peroxidase activity"/>
    <property type="evidence" value="ECO:0007669"/>
    <property type="project" value="InterPro"/>
</dbReference>
<sequence length="49" mass="6126">MRFQSLNQYRKRFRLKPYESFEELTGDSYYIFNSLFYLFLSIQYGCKMC</sequence>
<protein>
    <submittedName>
        <fullName evidence="1">Uncharacterized protein</fullName>
    </submittedName>
</protein>
<proteinExistence type="predicted"/>